<feature type="transmembrane region" description="Helical" evidence="1">
    <location>
        <begin position="33"/>
        <end position="51"/>
    </location>
</feature>
<organism evidence="2 4">
    <name type="scientific">Lactococcus lactis</name>
    <dbReference type="NCBI Taxonomy" id="1358"/>
    <lineage>
        <taxon>Bacteria</taxon>
        <taxon>Bacillati</taxon>
        <taxon>Bacillota</taxon>
        <taxon>Bacilli</taxon>
        <taxon>Lactobacillales</taxon>
        <taxon>Streptococcaceae</taxon>
        <taxon>Lactococcus</taxon>
    </lineage>
</organism>
<evidence type="ECO:0000313" key="3">
    <source>
        <dbReference type="EMBL" id="PFG90475.1"/>
    </source>
</evidence>
<dbReference type="EMBL" id="JARQDL010000001">
    <property type="protein sequence ID" value="MDT2944432.1"/>
    <property type="molecule type" value="Genomic_DNA"/>
</dbReference>
<keyword evidence="1" id="KW-0472">Membrane</keyword>
<dbReference type="KEGG" id="llj:LG36_0461"/>
<evidence type="ECO:0000256" key="1">
    <source>
        <dbReference type="SAM" id="Phobius"/>
    </source>
</evidence>
<name>A0AAP5PDY3_9LACT</name>
<evidence type="ECO:0000313" key="4">
    <source>
        <dbReference type="Proteomes" id="UP001250218"/>
    </source>
</evidence>
<accession>A0AAP5PDY3</accession>
<dbReference type="RefSeq" id="WP_038599340.1">
    <property type="nucleotide sequence ID" value="NZ_CABJEC010000004.1"/>
</dbReference>
<reference evidence="3" key="2">
    <citation type="journal article" date="2018" name="Food Control">
        <title>Characterization of Lactococcus lactis isolates from herbs, fruits and vegetables for use as biopreservatives against Listeria monocytogenes in cheese.</title>
        <authorList>
            <person name="Ho V."/>
            <person name="Lo R."/>
            <person name="Bansal N."/>
            <person name="Turner M.S."/>
        </authorList>
    </citation>
    <scope>NUCLEOTIDE SEQUENCE</scope>
    <source>
        <strain evidence="3">537</strain>
    </source>
</reference>
<feature type="transmembrane region" description="Helical" evidence="1">
    <location>
        <begin position="58"/>
        <end position="79"/>
    </location>
</feature>
<sequence length="125" mass="14564">MKYVISGLKGAFIAIVCGVLLTLYFGGEIDFESMTLILVYGFVQGAMSKLIDEYVTIALLEFISQVLASYLLAWVYLLVNAWILDSSWQHHIWSFTITWLLIFILVYLYSIVRNRRIVKRFNRQK</sequence>
<reference evidence="3" key="1">
    <citation type="submission" date="2017-01" db="EMBL/GenBank/DDBJ databases">
        <authorList>
            <person name="Lo R."/>
        </authorList>
    </citation>
    <scope>NUCLEOTIDE SEQUENCE</scope>
    <source>
        <strain evidence="3">537</strain>
    </source>
</reference>
<gene>
    <name evidence="3" type="ORF">BW154_02560</name>
    <name evidence="2" type="ORF">P7I04_00085</name>
</gene>
<feature type="transmembrane region" description="Helical" evidence="1">
    <location>
        <begin position="91"/>
        <end position="112"/>
    </location>
</feature>
<feature type="transmembrane region" description="Helical" evidence="1">
    <location>
        <begin position="7"/>
        <end position="27"/>
    </location>
</feature>
<reference evidence="2" key="3">
    <citation type="submission" date="2023-03" db="EMBL/GenBank/DDBJ databases">
        <authorList>
            <person name="Shen W."/>
            <person name="Cai J."/>
        </authorList>
    </citation>
    <scope>NUCLEOTIDE SEQUENCE</scope>
    <source>
        <strain evidence="2">Y37</strain>
    </source>
</reference>
<comment type="caution">
    <text evidence="2">The sequence shown here is derived from an EMBL/GenBank/DDBJ whole genome shotgun (WGS) entry which is preliminary data.</text>
</comment>
<dbReference type="EMBL" id="MTJS01000001">
    <property type="protein sequence ID" value="PFG90475.1"/>
    <property type="molecule type" value="Genomic_DNA"/>
</dbReference>
<keyword evidence="1" id="KW-0812">Transmembrane</keyword>
<keyword evidence="1" id="KW-1133">Transmembrane helix</keyword>
<evidence type="ECO:0000313" key="2">
    <source>
        <dbReference type="EMBL" id="MDT2944432.1"/>
    </source>
</evidence>
<protein>
    <submittedName>
        <fullName evidence="3">DUF3021 domain-containing protein</fullName>
    </submittedName>
    <submittedName>
        <fullName evidence="2">DUF3021 family protein</fullName>
    </submittedName>
</protein>
<proteinExistence type="predicted"/>
<dbReference type="AlphaFoldDB" id="A0AAP5PDY3"/>
<dbReference type="Proteomes" id="UP001250218">
    <property type="component" value="Unassembled WGS sequence"/>
</dbReference>
<dbReference type="Proteomes" id="UP000225275">
    <property type="component" value="Unassembled WGS sequence"/>
</dbReference>